<comment type="caution">
    <text evidence="1">The sequence shown here is derived from an EMBL/GenBank/DDBJ whole genome shotgun (WGS) entry which is preliminary data.</text>
</comment>
<dbReference type="AlphaFoldDB" id="A0A1F5LFH8"/>
<dbReference type="PANTHER" id="PTHR42103">
    <property type="entry name" value="ALPHA/BETA-HYDROLASES SUPERFAMILY PROTEIN"/>
    <property type="match status" value="1"/>
</dbReference>
<keyword evidence="2" id="KW-1185">Reference proteome</keyword>
<name>A0A1F5LFH8_PENAI</name>
<evidence type="ECO:0000313" key="1">
    <source>
        <dbReference type="EMBL" id="OGE51836.1"/>
    </source>
</evidence>
<gene>
    <name evidence="1" type="ORF">PENARI_c012G03584</name>
</gene>
<dbReference type="InterPro" id="IPR029058">
    <property type="entry name" value="AB_hydrolase_fold"/>
</dbReference>
<dbReference type="OrthoDB" id="10260961at2759"/>
<accession>A0A1F5LFH8</accession>
<evidence type="ECO:0008006" key="3">
    <source>
        <dbReference type="Google" id="ProtNLM"/>
    </source>
</evidence>
<proteinExistence type="predicted"/>
<dbReference type="PANTHER" id="PTHR42103:SF2">
    <property type="entry name" value="AB HYDROLASE-1 DOMAIN-CONTAINING PROTEIN"/>
    <property type="match status" value="1"/>
</dbReference>
<dbReference type="SUPFAM" id="SSF53474">
    <property type="entry name" value="alpha/beta-Hydrolases"/>
    <property type="match status" value="1"/>
</dbReference>
<reference evidence="1 2" key="1">
    <citation type="journal article" date="2016" name="Sci. Rep.">
        <title>Penicillium arizonense, a new, genome sequenced fungal species, reveals a high chemical diversity in secreted metabolites.</title>
        <authorList>
            <person name="Grijseels S."/>
            <person name="Nielsen J.C."/>
            <person name="Randelovic M."/>
            <person name="Nielsen J."/>
            <person name="Nielsen K.F."/>
            <person name="Workman M."/>
            <person name="Frisvad J.C."/>
        </authorList>
    </citation>
    <scope>NUCLEOTIDE SEQUENCE [LARGE SCALE GENOMIC DNA]</scope>
    <source>
        <strain evidence="1 2">CBS 141311</strain>
    </source>
</reference>
<dbReference type="RefSeq" id="XP_022487280.1">
    <property type="nucleotide sequence ID" value="XM_022632862.1"/>
</dbReference>
<evidence type="ECO:0000313" key="2">
    <source>
        <dbReference type="Proteomes" id="UP000177622"/>
    </source>
</evidence>
<protein>
    <recommendedName>
        <fullName evidence="3">AB hydrolase-1 domain-containing protein</fullName>
    </recommendedName>
</protein>
<sequence length="337" mass="37014">MDLPLPTFSFAIPSIHDGKQLECRIYLPPAFQNIESATAWENRGAIVAHPYAPLGGCYDDPVVGFIGGELLHSDCIVGTFNFRGAGNSEGRTSWTAKPELGDYVSFYGFMLKYLHQLKLAFSPSDQANSSKLHNTGEDESPDVRLVLGGYSYGSLIASHVPSLEVMLDIFRSGPTSTSASTHKPTPKSEICKASMRIATSTLEKFPMTHSHSLADINPTALTTSISYLLVSPLLPPISHLLTSFSTLSLNVKADTGSDTRIPCRPADQQSTHHTLALFGDQDTFTSAGKLERWSDEMAHMPRSQFQFRKIDGAGHFWREDGVEMRARHALKVWLGQI</sequence>
<dbReference type="EMBL" id="LXJU01000012">
    <property type="protein sequence ID" value="OGE51836.1"/>
    <property type="molecule type" value="Genomic_DNA"/>
</dbReference>
<dbReference type="GeneID" id="34577596"/>
<dbReference type="GO" id="GO:0072330">
    <property type="term" value="P:monocarboxylic acid biosynthetic process"/>
    <property type="evidence" value="ECO:0007669"/>
    <property type="project" value="UniProtKB-ARBA"/>
</dbReference>
<dbReference type="Proteomes" id="UP000177622">
    <property type="component" value="Unassembled WGS sequence"/>
</dbReference>
<dbReference type="STRING" id="1835702.A0A1F5LFH8"/>
<organism evidence="1 2">
    <name type="scientific">Penicillium arizonense</name>
    <dbReference type="NCBI Taxonomy" id="1835702"/>
    <lineage>
        <taxon>Eukaryota</taxon>
        <taxon>Fungi</taxon>
        <taxon>Dikarya</taxon>
        <taxon>Ascomycota</taxon>
        <taxon>Pezizomycotina</taxon>
        <taxon>Eurotiomycetes</taxon>
        <taxon>Eurotiomycetidae</taxon>
        <taxon>Eurotiales</taxon>
        <taxon>Aspergillaceae</taxon>
        <taxon>Penicillium</taxon>
    </lineage>
</organism>
<dbReference type="Gene3D" id="3.40.50.1820">
    <property type="entry name" value="alpha/beta hydrolase"/>
    <property type="match status" value="1"/>
</dbReference>
<dbReference type="GO" id="GO:0017000">
    <property type="term" value="P:antibiotic biosynthetic process"/>
    <property type="evidence" value="ECO:0007669"/>
    <property type="project" value="UniProtKB-ARBA"/>
</dbReference>